<proteinExistence type="predicted"/>
<sequence>MVGESEDEGVSDTIFGDNPQFPCNHGYDDSSKADVQHFEDPFGFYDLLKKPPNNFDNDLDPSLS</sequence>
<evidence type="ECO:0000256" key="1">
    <source>
        <dbReference type="SAM" id="MobiDB-lite"/>
    </source>
</evidence>
<dbReference type="EMBL" id="BKCJ010322876">
    <property type="protein sequence ID" value="GEZ78206.1"/>
    <property type="molecule type" value="Genomic_DNA"/>
</dbReference>
<feature type="region of interest" description="Disordered" evidence="1">
    <location>
        <begin position="1"/>
        <end position="28"/>
    </location>
</feature>
<dbReference type="AlphaFoldDB" id="A0A699INB9"/>
<feature type="compositionally biased region" description="Acidic residues" evidence="1">
    <location>
        <begin position="1"/>
        <end position="10"/>
    </location>
</feature>
<evidence type="ECO:0000313" key="2">
    <source>
        <dbReference type="EMBL" id="GEZ78206.1"/>
    </source>
</evidence>
<reference evidence="2" key="1">
    <citation type="journal article" date="2019" name="Sci. Rep.">
        <title>Draft genome of Tanacetum cinerariifolium, the natural source of mosquito coil.</title>
        <authorList>
            <person name="Yamashiro T."/>
            <person name="Shiraishi A."/>
            <person name="Satake H."/>
            <person name="Nakayama K."/>
        </authorList>
    </citation>
    <scope>NUCLEOTIDE SEQUENCE</scope>
</reference>
<comment type="caution">
    <text evidence="2">The sequence shown here is derived from an EMBL/GenBank/DDBJ whole genome shotgun (WGS) entry which is preliminary data.</text>
</comment>
<protein>
    <submittedName>
        <fullName evidence="2">Uncharacterized protein</fullName>
    </submittedName>
</protein>
<organism evidence="2">
    <name type="scientific">Tanacetum cinerariifolium</name>
    <name type="common">Dalmatian daisy</name>
    <name type="synonym">Chrysanthemum cinerariifolium</name>
    <dbReference type="NCBI Taxonomy" id="118510"/>
    <lineage>
        <taxon>Eukaryota</taxon>
        <taxon>Viridiplantae</taxon>
        <taxon>Streptophyta</taxon>
        <taxon>Embryophyta</taxon>
        <taxon>Tracheophyta</taxon>
        <taxon>Spermatophyta</taxon>
        <taxon>Magnoliopsida</taxon>
        <taxon>eudicotyledons</taxon>
        <taxon>Gunneridae</taxon>
        <taxon>Pentapetalae</taxon>
        <taxon>asterids</taxon>
        <taxon>campanulids</taxon>
        <taxon>Asterales</taxon>
        <taxon>Asteraceae</taxon>
        <taxon>Asteroideae</taxon>
        <taxon>Anthemideae</taxon>
        <taxon>Anthemidinae</taxon>
        <taxon>Tanacetum</taxon>
    </lineage>
</organism>
<name>A0A699INB9_TANCI</name>
<gene>
    <name evidence="2" type="ORF">Tci_550179</name>
</gene>
<accession>A0A699INB9</accession>
<feature type="non-terminal residue" evidence="2">
    <location>
        <position position="64"/>
    </location>
</feature>